<dbReference type="EC" id="6.3.1.2" evidence="2"/>
<evidence type="ECO:0000256" key="1">
    <source>
        <dbReference type="ARBA" id="ARBA00009897"/>
    </source>
</evidence>
<dbReference type="SMART" id="SM01230">
    <property type="entry name" value="Gln-synt_C"/>
    <property type="match status" value="1"/>
</dbReference>
<name>A0AAU8HXG9_9FIRM</name>
<reference evidence="6" key="1">
    <citation type="journal article" date="2018" name="Antonie Van Leeuwenhoek">
        <title>Proteinivorax hydrogeniformans sp. nov., an anaerobic, haloalkaliphilic bacterium fermenting proteinaceous compounds with high hydrogen production.</title>
        <authorList>
            <person name="Boltyanskaya Y."/>
            <person name="Detkova E."/>
            <person name="Pimenov N."/>
            <person name="Kevbrin V."/>
        </authorList>
    </citation>
    <scope>NUCLEOTIDE SEQUENCE</scope>
    <source>
        <strain evidence="6">Z-710</strain>
    </source>
</reference>
<proteinExistence type="inferred from homology"/>
<evidence type="ECO:0000313" key="6">
    <source>
        <dbReference type="EMBL" id="XCI30037.1"/>
    </source>
</evidence>
<dbReference type="PROSITE" id="PS51987">
    <property type="entry name" value="GS_CATALYTIC"/>
    <property type="match status" value="1"/>
</dbReference>
<evidence type="ECO:0000259" key="5">
    <source>
        <dbReference type="PROSITE" id="PS51987"/>
    </source>
</evidence>
<dbReference type="GO" id="GO:0004356">
    <property type="term" value="F:glutamine synthetase activity"/>
    <property type="evidence" value="ECO:0007669"/>
    <property type="project" value="UniProtKB-EC"/>
</dbReference>
<dbReference type="InterPro" id="IPR008146">
    <property type="entry name" value="Gln_synth_cat_dom"/>
</dbReference>
<organism evidence="6">
    <name type="scientific">Proteinivorax hydrogeniformans</name>
    <dbReference type="NCBI Taxonomy" id="1826727"/>
    <lineage>
        <taxon>Bacteria</taxon>
        <taxon>Bacillati</taxon>
        <taxon>Bacillota</taxon>
        <taxon>Clostridia</taxon>
        <taxon>Eubacteriales</taxon>
        <taxon>Proteinivoracaceae</taxon>
        <taxon>Proteinivorax</taxon>
    </lineage>
</organism>
<dbReference type="GO" id="GO:0006542">
    <property type="term" value="P:glutamine biosynthetic process"/>
    <property type="evidence" value="ECO:0007669"/>
    <property type="project" value="TreeGrafter"/>
</dbReference>
<dbReference type="PANTHER" id="PTHR43407:SF1">
    <property type="entry name" value="LENGSIN"/>
    <property type="match status" value="1"/>
</dbReference>
<dbReference type="PANTHER" id="PTHR43407">
    <property type="entry name" value="GLUTAMINE SYNTHETASE"/>
    <property type="match status" value="1"/>
</dbReference>
<evidence type="ECO:0000256" key="3">
    <source>
        <dbReference type="PROSITE-ProRule" id="PRU01331"/>
    </source>
</evidence>
<evidence type="ECO:0000256" key="4">
    <source>
        <dbReference type="RuleBase" id="RU000384"/>
    </source>
</evidence>
<gene>
    <name evidence="6" type="ORF">PRVXH_002128</name>
</gene>
<dbReference type="Pfam" id="PF00120">
    <property type="entry name" value="Gln-synt_C"/>
    <property type="match status" value="1"/>
</dbReference>
<sequence>MLKNNPQVKFVSVMGVDLGGNTTDAKIPIEIFLTDMEGFLKNGVQTDGSSVVLPEIATLGDAKVDLLPDTESSWFVDYNYDNPYDEKRYVGTLRIPAFLVHNGNFVDSRSILKRSLNFFEEKVREALKEHPHLLTNIGIDDASNIEEFLFTAATELEFWVKTPEDSEDIEKLSTSQNLKEQYWKRTQGTVRTALEKTIELMGKYGIEPEMGHKEVGGINSTIGINGKQNHVVEQLEIDWKYSDALQAGDNEILVRELVYDTFTSFGLEVTFAAKPIADVAGSGEHTHMGVAVKLNNGKIINLFSPKEMDNDYLSLIGYGGLLGLLKNYEAINPFVTSSTDAFNRLKPGFEAPVCTVASLGNDVKTPSRNRSILVGLIRDLTNPMATRFELRSPNPLSNTYLVMASSYQGMLDGILATMHIEDPQTLENEISKSAQTEGIYLEQNRQYRCEQDIFHDFSAHERSNLFGKTPETVWDNFHFFQQNEEKQATLLNGNVFTKALISSYKTATLDRWKEELLHRIIPSNMEVVREFVKSHNIEGSTDLDVVRWEKILKLRSYLVKDSLEQSSLFTRLRDALNDGQLDKASELQKEMNCIMSELRNLYSSYKRNLI</sequence>
<evidence type="ECO:0000256" key="2">
    <source>
        <dbReference type="ARBA" id="ARBA00012937"/>
    </source>
</evidence>
<feature type="domain" description="GS catalytic" evidence="5">
    <location>
        <begin position="108"/>
        <end position="531"/>
    </location>
</feature>
<protein>
    <recommendedName>
        <fullName evidence="2">glutamine synthetase</fullName>
        <ecNumber evidence="2">6.3.1.2</ecNumber>
    </recommendedName>
</protein>
<dbReference type="Gene3D" id="3.30.590.10">
    <property type="entry name" value="Glutamine synthetase/guanido kinase, catalytic domain"/>
    <property type="match status" value="1"/>
</dbReference>
<dbReference type="AlphaFoldDB" id="A0AAU8HXG9"/>
<dbReference type="GO" id="GO:0005737">
    <property type="term" value="C:cytoplasm"/>
    <property type="evidence" value="ECO:0007669"/>
    <property type="project" value="TreeGrafter"/>
</dbReference>
<dbReference type="GO" id="GO:0016020">
    <property type="term" value="C:membrane"/>
    <property type="evidence" value="ECO:0007669"/>
    <property type="project" value="TreeGrafter"/>
</dbReference>
<comment type="similarity">
    <text evidence="1 3 4">Belongs to the glutamine synthetase family.</text>
</comment>
<dbReference type="SUPFAM" id="SSF55931">
    <property type="entry name" value="Glutamine synthetase/guanido kinase"/>
    <property type="match status" value="1"/>
</dbReference>
<dbReference type="GO" id="GO:0019740">
    <property type="term" value="P:nitrogen utilization"/>
    <property type="evidence" value="ECO:0007669"/>
    <property type="project" value="TreeGrafter"/>
</dbReference>
<reference evidence="6" key="2">
    <citation type="submission" date="2024-06" db="EMBL/GenBank/DDBJ databases">
        <authorList>
            <person name="Petrova K.O."/>
            <person name="Toshchakov S.V."/>
            <person name="Boltjanskaja Y.V."/>
            <person name="Kevbrin V.V."/>
        </authorList>
    </citation>
    <scope>NUCLEOTIDE SEQUENCE</scope>
    <source>
        <strain evidence="6">Z-710</strain>
    </source>
</reference>
<dbReference type="InterPro" id="IPR014746">
    <property type="entry name" value="Gln_synth/guanido_kin_cat_dom"/>
</dbReference>
<dbReference type="EMBL" id="CP159485">
    <property type="protein sequence ID" value="XCI30037.1"/>
    <property type="molecule type" value="Genomic_DNA"/>
</dbReference>
<accession>A0AAU8HXG9</accession>